<feature type="transmembrane region" description="Helical" evidence="2">
    <location>
        <begin position="78"/>
        <end position="99"/>
    </location>
</feature>
<feature type="compositionally biased region" description="Polar residues" evidence="1">
    <location>
        <begin position="123"/>
        <end position="132"/>
    </location>
</feature>
<evidence type="ECO:0000313" key="3">
    <source>
        <dbReference type="EMBL" id="KAL0015084.1"/>
    </source>
</evidence>
<evidence type="ECO:0000256" key="2">
    <source>
        <dbReference type="SAM" id="Phobius"/>
    </source>
</evidence>
<organism evidence="3 4">
    <name type="scientific">Lithocarpus litseifolius</name>
    <dbReference type="NCBI Taxonomy" id="425828"/>
    <lineage>
        <taxon>Eukaryota</taxon>
        <taxon>Viridiplantae</taxon>
        <taxon>Streptophyta</taxon>
        <taxon>Embryophyta</taxon>
        <taxon>Tracheophyta</taxon>
        <taxon>Spermatophyta</taxon>
        <taxon>Magnoliopsida</taxon>
        <taxon>eudicotyledons</taxon>
        <taxon>Gunneridae</taxon>
        <taxon>Pentapetalae</taxon>
        <taxon>rosids</taxon>
        <taxon>fabids</taxon>
        <taxon>Fagales</taxon>
        <taxon>Fagaceae</taxon>
        <taxon>Lithocarpus</taxon>
    </lineage>
</organism>
<sequence>MRDRLVKTRDGSMEVSRWSTLRTRDGLVEDKDKDKGWIGEDEGWVAEVGWVGEDEGWVAEVGWVGLAIAVYVPKGQKAAIIFSSLPLLGCVMGTLFHLFSTSLTETDPSSGENNKSKEEENDFATTSNTASQKHFRQLQHIRGA</sequence>
<dbReference type="AlphaFoldDB" id="A0AAW2E065"/>
<name>A0AAW2E065_9ROSI</name>
<keyword evidence="2" id="KW-0472">Membrane</keyword>
<keyword evidence="2" id="KW-0812">Transmembrane</keyword>
<reference evidence="3 4" key="1">
    <citation type="submission" date="2024-01" db="EMBL/GenBank/DDBJ databases">
        <title>A telomere-to-telomere, gap-free genome of sweet tea (Lithocarpus litseifolius).</title>
        <authorList>
            <person name="Zhou J."/>
        </authorList>
    </citation>
    <scope>NUCLEOTIDE SEQUENCE [LARGE SCALE GENOMIC DNA]</scope>
    <source>
        <strain evidence="3">Zhou-2022a</strain>
        <tissue evidence="3">Leaf</tissue>
    </source>
</reference>
<protein>
    <submittedName>
        <fullName evidence="3">Uncharacterized protein</fullName>
    </submittedName>
</protein>
<keyword evidence="2" id="KW-1133">Transmembrane helix</keyword>
<keyword evidence="4" id="KW-1185">Reference proteome</keyword>
<feature type="region of interest" description="Disordered" evidence="1">
    <location>
        <begin position="104"/>
        <end position="136"/>
    </location>
</feature>
<comment type="caution">
    <text evidence="3">The sequence shown here is derived from an EMBL/GenBank/DDBJ whole genome shotgun (WGS) entry which is preliminary data.</text>
</comment>
<evidence type="ECO:0000313" key="4">
    <source>
        <dbReference type="Proteomes" id="UP001459277"/>
    </source>
</evidence>
<gene>
    <name evidence="3" type="ORF">SO802_002153</name>
</gene>
<dbReference type="Proteomes" id="UP001459277">
    <property type="component" value="Unassembled WGS sequence"/>
</dbReference>
<dbReference type="EMBL" id="JAZDWU010000001">
    <property type="protein sequence ID" value="KAL0015084.1"/>
    <property type="molecule type" value="Genomic_DNA"/>
</dbReference>
<accession>A0AAW2E065</accession>
<evidence type="ECO:0000256" key="1">
    <source>
        <dbReference type="SAM" id="MobiDB-lite"/>
    </source>
</evidence>
<proteinExistence type="predicted"/>